<accession>A0A655A3I4</accession>
<name>A0A655A3I4_MYCTX</name>
<feature type="compositionally biased region" description="Low complexity" evidence="1">
    <location>
        <begin position="190"/>
        <end position="220"/>
    </location>
</feature>
<feature type="region of interest" description="Disordered" evidence="1">
    <location>
        <begin position="79"/>
        <end position="278"/>
    </location>
</feature>
<sequence length="278" mass="29522">MGVAGHPVGGGGLAVNPARPVVRQLALLVAGTPAGLPGRRAAARPAAAAARPDQPPGPLAPGPQQFLVAQQLLRRHGVASVSAGTCRPGRRGTTPARTAQAHQPVRRSLGARGRRRHPVAQAGPVLQRPSQRPGRAIPGPLPRPVREKAQARRTDGRLDRSHADRSGDTPGIRRHQGRVVGPRAVHLLPRGGARAGNRAGGAHRSGSQSAALRSRSSLGRGRQRAHGSIGCVTGRRRRGRWPVRGDHRPIPRLGRHHVAGRLGRRRRRPRHRPRDSAG</sequence>
<dbReference type="EMBL" id="CNGE01000183">
    <property type="protein sequence ID" value="CKS12851.1"/>
    <property type="molecule type" value="Genomic_DNA"/>
</dbReference>
<reference evidence="2 3" key="1">
    <citation type="submission" date="2015-03" db="EMBL/GenBank/DDBJ databases">
        <authorList>
            <consortium name="Pathogen Informatics"/>
        </authorList>
    </citation>
    <scope>NUCLEOTIDE SEQUENCE [LARGE SCALE GENOMIC DNA]</scope>
    <source>
        <strain evidence="2 3">Bir 172</strain>
    </source>
</reference>
<evidence type="ECO:0000256" key="1">
    <source>
        <dbReference type="SAM" id="MobiDB-lite"/>
    </source>
</evidence>
<dbReference type="AlphaFoldDB" id="A0A655A3I4"/>
<protein>
    <submittedName>
        <fullName evidence="2">Uncharacterized protein</fullName>
    </submittedName>
</protein>
<dbReference type="Proteomes" id="UP000048948">
    <property type="component" value="Unassembled WGS sequence"/>
</dbReference>
<evidence type="ECO:0000313" key="3">
    <source>
        <dbReference type="Proteomes" id="UP000048948"/>
    </source>
</evidence>
<organism evidence="2 3">
    <name type="scientific">Mycobacterium tuberculosis</name>
    <dbReference type="NCBI Taxonomy" id="1773"/>
    <lineage>
        <taxon>Bacteria</taxon>
        <taxon>Bacillati</taxon>
        <taxon>Actinomycetota</taxon>
        <taxon>Actinomycetes</taxon>
        <taxon>Mycobacteriales</taxon>
        <taxon>Mycobacteriaceae</taxon>
        <taxon>Mycobacterium</taxon>
        <taxon>Mycobacterium tuberculosis complex</taxon>
    </lineage>
</organism>
<feature type="compositionally biased region" description="Low complexity" evidence="1">
    <location>
        <begin position="83"/>
        <end position="111"/>
    </location>
</feature>
<feature type="compositionally biased region" description="Basic and acidic residues" evidence="1">
    <location>
        <begin position="144"/>
        <end position="167"/>
    </location>
</feature>
<feature type="region of interest" description="Disordered" evidence="1">
    <location>
        <begin position="35"/>
        <end position="63"/>
    </location>
</feature>
<proteinExistence type="predicted"/>
<gene>
    <name evidence="2" type="ORF">ERS027646_01314</name>
</gene>
<evidence type="ECO:0000313" key="2">
    <source>
        <dbReference type="EMBL" id="CKS12851.1"/>
    </source>
</evidence>
<feature type="compositionally biased region" description="Low complexity" evidence="1">
    <location>
        <begin position="35"/>
        <end position="52"/>
    </location>
</feature>
<feature type="compositionally biased region" description="Basic residues" evidence="1">
    <location>
        <begin position="253"/>
        <end position="278"/>
    </location>
</feature>